<dbReference type="InterPro" id="IPR010286">
    <property type="entry name" value="METTL16/RlmF"/>
</dbReference>
<evidence type="ECO:0000256" key="5">
    <source>
        <dbReference type="PIRNR" id="PIRNR037350"/>
    </source>
</evidence>
<dbReference type="PANTHER" id="PTHR13393:SF0">
    <property type="entry name" value="RNA N6-ADENOSINE-METHYLTRANSFERASE METTL16"/>
    <property type="match status" value="1"/>
</dbReference>
<keyword evidence="4" id="KW-0949">S-adenosyl-L-methionine</keyword>
<dbReference type="PIRSF" id="PIRSF037350">
    <property type="entry name" value="Mtase_ZK1128_prd"/>
    <property type="match status" value="1"/>
</dbReference>
<dbReference type="Pfam" id="PF05971">
    <property type="entry name" value="Methyltransf_10"/>
    <property type="match status" value="1"/>
</dbReference>
<evidence type="ECO:0000313" key="6">
    <source>
        <dbReference type="EMBL" id="KAL2037556.1"/>
    </source>
</evidence>
<keyword evidence="3 5" id="KW-0808">Transferase</keyword>
<protein>
    <recommendedName>
        <fullName evidence="5">U6 small nuclear RNA (adenine-(43)-N(6))-methyltransferase</fullName>
        <ecNumber evidence="5">2.1.1.-</ecNumber>
    </recommendedName>
</protein>
<dbReference type="CDD" id="cd02440">
    <property type="entry name" value="AdoMet_MTases"/>
    <property type="match status" value="1"/>
</dbReference>
<dbReference type="Gene3D" id="3.40.50.150">
    <property type="entry name" value="Vaccinia Virus protein VP39"/>
    <property type="match status" value="1"/>
</dbReference>
<dbReference type="EC" id="2.1.1.-" evidence="5"/>
<evidence type="ECO:0000313" key="7">
    <source>
        <dbReference type="Proteomes" id="UP001590950"/>
    </source>
</evidence>
<dbReference type="InterPro" id="IPR029063">
    <property type="entry name" value="SAM-dependent_MTases_sf"/>
</dbReference>
<keyword evidence="2 5" id="KW-0489">Methyltransferase</keyword>
<comment type="similarity">
    <text evidence="1 5">Belongs to the methyltransferase superfamily. METTL16/RlmF family.</text>
</comment>
<dbReference type="EMBL" id="JBEFKJ010000039">
    <property type="protein sequence ID" value="KAL2037556.1"/>
    <property type="molecule type" value="Genomic_DNA"/>
</dbReference>
<accession>A0ABR3ZX69</accession>
<dbReference type="SUPFAM" id="SSF53335">
    <property type="entry name" value="S-adenosyl-L-methionine-dependent methyltransferases"/>
    <property type="match status" value="1"/>
</dbReference>
<evidence type="ECO:0000256" key="4">
    <source>
        <dbReference type="ARBA" id="ARBA00022691"/>
    </source>
</evidence>
<evidence type="ECO:0000256" key="2">
    <source>
        <dbReference type="ARBA" id="ARBA00022603"/>
    </source>
</evidence>
<keyword evidence="7" id="KW-1185">Reference proteome</keyword>
<dbReference type="PANTHER" id="PTHR13393">
    <property type="entry name" value="SAM-DEPENDENT METHYLTRANSFERASE"/>
    <property type="match status" value="1"/>
</dbReference>
<evidence type="ECO:0000256" key="3">
    <source>
        <dbReference type="ARBA" id="ARBA00022679"/>
    </source>
</evidence>
<name>A0ABR3ZX69_9LECA</name>
<proteinExistence type="inferred from homology"/>
<organism evidence="6 7">
    <name type="scientific">Stereocaulon virgatum</name>
    <dbReference type="NCBI Taxonomy" id="373712"/>
    <lineage>
        <taxon>Eukaryota</taxon>
        <taxon>Fungi</taxon>
        <taxon>Dikarya</taxon>
        <taxon>Ascomycota</taxon>
        <taxon>Pezizomycotina</taxon>
        <taxon>Lecanoromycetes</taxon>
        <taxon>OSLEUM clade</taxon>
        <taxon>Lecanoromycetidae</taxon>
        <taxon>Lecanorales</taxon>
        <taxon>Lecanorineae</taxon>
        <taxon>Stereocaulaceae</taxon>
        <taxon>Stereocaulon</taxon>
    </lineage>
</organism>
<dbReference type="Proteomes" id="UP001590950">
    <property type="component" value="Unassembled WGS sequence"/>
</dbReference>
<evidence type="ECO:0000256" key="1">
    <source>
        <dbReference type="ARBA" id="ARBA00005878"/>
    </source>
</evidence>
<dbReference type="InterPro" id="IPR017182">
    <property type="entry name" value="METTL16/PsiM"/>
</dbReference>
<gene>
    <name evidence="6" type="ORF">N7G274_009668</name>
</gene>
<comment type="caution">
    <text evidence="6">The sequence shown here is derived from an EMBL/GenBank/DDBJ whole genome shotgun (WGS) entry which is preliminary data.</text>
</comment>
<reference evidence="6 7" key="1">
    <citation type="submission" date="2024-09" db="EMBL/GenBank/DDBJ databases">
        <title>Rethinking Asexuality: The Enigmatic Case of Functional Sexual Genes in Lepraria (Stereocaulaceae).</title>
        <authorList>
            <person name="Doellman M."/>
            <person name="Sun Y."/>
            <person name="Barcenas-Pena A."/>
            <person name="Lumbsch H.T."/>
            <person name="Grewe F."/>
        </authorList>
    </citation>
    <scope>NUCLEOTIDE SEQUENCE [LARGE SCALE GENOMIC DNA]</scope>
    <source>
        <strain evidence="6 7">Mercado 3170</strain>
    </source>
</reference>
<sequence>MSSKDLYKDELDFAALALQSPAFNKFLKSNGQVDFSNPEAVQQLTKSLLERDFKLKLELPNDRLCPPVPNRFNYILWIQDLLDTTSDSYTDTYDPNRDVVGLDIGTGASCIYPLIGCSQRPKWRFAATDIDEKNLTYARSNISQNNLKLRVRPYQTNYNEPLIPLDAIHLESIDFCMCNPPFYSSTADLLLSAAAKSRPPHSACTGADVEMVTSGGEVAFVNRMIAESRVLGNRCQWYTSMLGKYSSVESIVENLHAAEVHNWAVKDLVQGTKTRRWTVGWSWGSMRPSQAVARGTSTLPKHLLPFPSEYTFYMNDSTVDSSARTINNILRALDLNYQYRPTLATGLGFATGNVWSRAARRKQAQKSSEASASLQYEHESDDGTDDIEPALGFKIHLGLGDMGGVEVMIRWVKGMDSVLFESFCGMLKRQLTR</sequence>